<dbReference type="PANTHER" id="PTHR31744">
    <property type="entry name" value="PROTEIN CUP-SHAPED COTYLEDON 2-RELATED"/>
    <property type="match status" value="1"/>
</dbReference>
<protein>
    <recommendedName>
        <fullName evidence="6">NAC domain-containing protein</fullName>
    </recommendedName>
</protein>
<reference evidence="7 8" key="1">
    <citation type="submission" date="2021-07" db="EMBL/GenBank/DDBJ databases">
        <title>The Aristolochia fimbriata genome: insights into angiosperm evolution, floral development and chemical biosynthesis.</title>
        <authorList>
            <person name="Jiao Y."/>
        </authorList>
    </citation>
    <scope>NUCLEOTIDE SEQUENCE [LARGE SCALE GENOMIC DNA]</scope>
    <source>
        <strain evidence="7">IBCAS-2021</strain>
        <tissue evidence="7">Leaf</tissue>
    </source>
</reference>
<gene>
    <name evidence="7" type="ORF">H6P81_021072</name>
</gene>
<proteinExistence type="predicted"/>
<dbReference type="EMBL" id="JAINDJ010000008">
    <property type="protein sequence ID" value="KAG9440907.1"/>
    <property type="molecule type" value="Genomic_DNA"/>
</dbReference>
<feature type="compositionally biased region" description="Basic and acidic residues" evidence="5">
    <location>
        <begin position="263"/>
        <end position="275"/>
    </location>
</feature>
<dbReference type="PROSITE" id="PS51005">
    <property type="entry name" value="NAC"/>
    <property type="match status" value="1"/>
</dbReference>
<dbReference type="Pfam" id="PF02365">
    <property type="entry name" value="NAM"/>
    <property type="match status" value="1"/>
</dbReference>
<dbReference type="AlphaFoldDB" id="A0AAV7E0J3"/>
<dbReference type="Gene3D" id="2.170.150.80">
    <property type="entry name" value="NAC domain"/>
    <property type="match status" value="1"/>
</dbReference>
<organism evidence="7 8">
    <name type="scientific">Aristolochia fimbriata</name>
    <name type="common">White veined hardy Dutchman's pipe vine</name>
    <dbReference type="NCBI Taxonomy" id="158543"/>
    <lineage>
        <taxon>Eukaryota</taxon>
        <taxon>Viridiplantae</taxon>
        <taxon>Streptophyta</taxon>
        <taxon>Embryophyta</taxon>
        <taxon>Tracheophyta</taxon>
        <taxon>Spermatophyta</taxon>
        <taxon>Magnoliopsida</taxon>
        <taxon>Magnoliidae</taxon>
        <taxon>Piperales</taxon>
        <taxon>Aristolochiaceae</taxon>
        <taxon>Aristolochia</taxon>
    </lineage>
</organism>
<dbReference type="Proteomes" id="UP000825729">
    <property type="component" value="Unassembled WGS sequence"/>
</dbReference>
<dbReference type="SUPFAM" id="SSF101941">
    <property type="entry name" value="NAC domain"/>
    <property type="match status" value="1"/>
</dbReference>
<evidence type="ECO:0000313" key="7">
    <source>
        <dbReference type="EMBL" id="KAG9440907.1"/>
    </source>
</evidence>
<evidence type="ECO:0000256" key="2">
    <source>
        <dbReference type="ARBA" id="ARBA00023125"/>
    </source>
</evidence>
<accession>A0AAV7E0J3</accession>
<comment type="caution">
    <text evidence="7">The sequence shown here is derived from an EMBL/GenBank/DDBJ whole genome shotgun (WGS) entry which is preliminary data.</text>
</comment>
<evidence type="ECO:0000256" key="4">
    <source>
        <dbReference type="ARBA" id="ARBA00023242"/>
    </source>
</evidence>
<dbReference type="GO" id="GO:0006355">
    <property type="term" value="P:regulation of DNA-templated transcription"/>
    <property type="evidence" value="ECO:0007669"/>
    <property type="project" value="InterPro"/>
</dbReference>
<evidence type="ECO:0000259" key="6">
    <source>
        <dbReference type="PROSITE" id="PS51005"/>
    </source>
</evidence>
<keyword evidence="3" id="KW-0804">Transcription</keyword>
<keyword evidence="4" id="KW-0539">Nucleus</keyword>
<dbReference type="InterPro" id="IPR003441">
    <property type="entry name" value="NAC-dom"/>
</dbReference>
<feature type="domain" description="NAC" evidence="6">
    <location>
        <begin position="5"/>
        <end position="129"/>
    </location>
</feature>
<dbReference type="GO" id="GO:0003677">
    <property type="term" value="F:DNA binding"/>
    <property type="evidence" value="ECO:0007669"/>
    <property type="project" value="UniProtKB-KW"/>
</dbReference>
<dbReference type="GO" id="GO:0005634">
    <property type="term" value="C:nucleus"/>
    <property type="evidence" value="ECO:0007669"/>
    <property type="project" value="UniProtKB-ARBA"/>
</dbReference>
<evidence type="ECO:0000256" key="3">
    <source>
        <dbReference type="ARBA" id="ARBA00023163"/>
    </source>
</evidence>
<evidence type="ECO:0000256" key="1">
    <source>
        <dbReference type="ARBA" id="ARBA00023015"/>
    </source>
</evidence>
<dbReference type="InterPro" id="IPR036093">
    <property type="entry name" value="NAC_dom_sf"/>
</dbReference>
<sequence length="345" mass="38140">MYPVAAPDENNASVTDDRRAALLRRIARGSPTPEDVLDVNPFVHHAENLPEDMLFLVNSPDRRHNEAGYWVDTGRNKRLTSTLPIVEKTTLQFYEGQAPDGNITVWLMHIYKLDCTEQYPKCLCMLDTDLELLLANLARTEENTPAFSNDSEVVSVNELRPPAASESSIRNIILRDHIDLDFIGEDYLELNDLAGYASSSSSENSSELSINSEYYLDSEEPSFREIRDDGYPDSGQRKVNRLVVSAPPLSDQVLIRLPPGSDGNKDFNPKNKENQNTDPQNKGHSTLPTGSADREASRDTKKPKHVADAHEGTATAGPSNSSGGDKKGGKGLAKMGKKFFCFAPF</sequence>
<keyword evidence="8" id="KW-1185">Reference proteome</keyword>
<keyword evidence="2" id="KW-0238">DNA-binding</keyword>
<evidence type="ECO:0000313" key="8">
    <source>
        <dbReference type="Proteomes" id="UP000825729"/>
    </source>
</evidence>
<keyword evidence="1" id="KW-0805">Transcription regulation</keyword>
<feature type="compositionally biased region" description="Polar residues" evidence="5">
    <location>
        <begin position="276"/>
        <end position="289"/>
    </location>
</feature>
<evidence type="ECO:0000256" key="5">
    <source>
        <dbReference type="SAM" id="MobiDB-lite"/>
    </source>
</evidence>
<dbReference type="PANTHER" id="PTHR31744:SF92">
    <property type="entry name" value="NAC DOMAIN-CONTAINING PROTEIN 87"/>
    <property type="match status" value="1"/>
</dbReference>
<feature type="compositionally biased region" description="Basic and acidic residues" evidence="5">
    <location>
        <begin position="292"/>
        <end position="311"/>
    </location>
</feature>
<feature type="region of interest" description="Disordered" evidence="5">
    <location>
        <begin position="250"/>
        <end position="331"/>
    </location>
</feature>
<name>A0AAV7E0J3_ARIFI</name>